<evidence type="ECO:0008006" key="3">
    <source>
        <dbReference type="Google" id="ProtNLM"/>
    </source>
</evidence>
<organism evidence="1 2">
    <name type="scientific">Araneus ventricosus</name>
    <name type="common">Orbweaver spider</name>
    <name type="synonym">Epeira ventricosa</name>
    <dbReference type="NCBI Taxonomy" id="182803"/>
    <lineage>
        <taxon>Eukaryota</taxon>
        <taxon>Metazoa</taxon>
        <taxon>Ecdysozoa</taxon>
        <taxon>Arthropoda</taxon>
        <taxon>Chelicerata</taxon>
        <taxon>Arachnida</taxon>
        <taxon>Araneae</taxon>
        <taxon>Araneomorphae</taxon>
        <taxon>Entelegynae</taxon>
        <taxon>Araneoidea</taxon>
        <taxon>Araneidae</taxon>
        <taxon>Araneus</taxon>
    </lineage>
</organism>
<accession>A0A4Y2GFR7</accession>
<keyword evidence="2" id="KW-1185">Reference proteome</keyword>
<evidence type="ECO:0000313" key="1">
    <source>
        <dbReference type="EMBL" id="GBM51626.1"/>
    </source>
</evidence>
<dbReference type="OrthoDB" id="10023262at2759"/>
<sequence>MTALARSEIPNRSNVRTAAKTFFTTGSYKVNLPQSLTSISDRTVNPEVILLRFLAEKSLPFAVAPDLLELVREMSKDRKALYRITMHRNAASYKTRFGISKTGKEAPFEDLHKEFFSLNLDESTNSSNQKIVMVLVNYMTKDGDISTKHLSSFCVSYHMLYFQCTFGAAWPNLALAPINPKPTNQSFCVDNVNSETIFQGLVQIYDKNNIPCQNLMSVLMDSCSIPAIMFIMLRSSLPNHLECMLEAYALKCITI</sequence>
<evidence type="ECO:0000313" key="2">
    <source>
        <dbReference type="Proteomes" id="UP000499080"/>
    </source>
</evidence>
<dbReference type="Proteomes" id="UP000499080">
    <property type="component" value="Unassembled WGS sequence"/>
</dbReference>
<dbReference type="PANTHER" id="PTHR37162">
    <property type="entry name" value="HAT FAMILY DIMERISATION DOMAINCONTAINING PROTEIN-RELATED"/>
    <property type="match status" value="1"/>
</dbReference>
<gene>
    <name evidence="1" type="ORF">AVEN_43259_1</name>
</gene>
<reference evidence="1 2" key="1">
    <citation type="journal article" date="2019" name="Sci. Rep.">
        <title>Orb-weaving spider Araneus ventricosus genome elucidates the spidroin gene catalogue.</title>
        <authorList>
            <person name="Kono N."/>
            <person name="Nakamura H."/>
            <person name="Ohtoshi R."/>
            <person name="Moran D.A.P."/>
            <person name="Shinohara A."/>
            <person name="Yoshida Y."/>
            <person name="Fujiwara M."/>
            <person name="Mori M."/>
            <person name="Tomita M."/>
            <person name="Arakawa K."/>
        </authorList>
    </citation>
    <scope>NUCLEOTIDE SEQUENCE [LARGE SCALE GENOMIC DNA]</scope>
</reference>
<name>A0A4Y2GFR7_ARAVE</name>
<proteinExistence type="predicted"/>
<protein>
    <recommendedName>
        <fullName evidence="3">DUF4371 domain-containing protein</fullName>
    </recommendedName>
</protein>
<dbReference type="EMBL" id="BGPR01001345">
    <property type="protein sequence ID" value="GBM51626.1"/>
    <property type="molecule type" value="Genomic_DNA"/>
</dbReference>
<dbReference type="AlphaFoldDB" id="A0A4Y2GFR7"/>
<dbReference type="PANTHER" id="PTHR37162:SF1">
    <property type="entry name" value="BED-TYPE DOMAIN-CONTAINING PROTEIN"/>
    <property type="match status" value="1"/>
</dbReference>
<comment type="caution">
    <text evidence="1">The sequence shown here is derived from an EMBL/GenBank/DDBJ whole genome shotgun (WGS) entry which is preliminary data.</text>
</comment>